<dbReference type="EMBL" id="BAABME010005623">
    <property type="protein sequence ID" value="GAA0166143.1"/>
    <property type="molecule type" value="Genomic_DNA"/>
</dbReference>
<feature type="transmembrane region" description="Helical" evidence="7">
    <location>
        <begin position="234"/>
        <end position="256"/>
    </location>
</feature>
<feature type="transmembrane region" description="Helical" evidence="7">
    <location>
        <begin position="405"/>
        <end position="425"/>
    </location>
</feature>
<accession>A0AAV3QU43</accession>
<keyword evidence="2" id="KW-0813">Transport</keyword>
<dbReference type="Pfam" id="PF01490">
    <property type="entry name" value="Aa_trans"/>
    <property type="match status" value="1"/>
</dbReference>
<evidence type="ECO:0000256" key="1">
    <source>
        <dbReference type="ARBA" id="ARBA00004370"/>
    </source>
</evidence>
<dbReference type="Proteomes" id="UP001454036">
    <property type="component" value="Unassembled WGS sequence"/>
</dbReference>
<protein>
    <recommendedName>
        <fullName evidence="8">Amino acid transporter transmembrane domain-containing protein</fullName>
    </recommendedName>
</protein>
<evidence type="ECO:0000259" key="8">
    <source>
        <dbReference type="Pfam" id="PF01490"/>
    </source>
</evidence>
<evidence type="ECO:0000256" key="7">
    <source>
        <dbReference type="SAM" id="Phobius"/>
    </source>
</evidence>
<keyword evidence="6 7" id="KW-0472">Membrane</keyword>
<proteinExistence type="predicted"/>
<comment type="caution">
    <text evidence="9">The sequence shown here is derived from an EMBL/GenBank/DDBJ whole genome shotgun (WGS) entry which is preliminary data.</text>
</comment>
<evidence type="ECO:0000256" key="2">
    <source>
        <dbReference type="ARBA" id="ARBA00022448"/>
    </source>
</evidence>
<feature type="transmembrane region" description="Helical" evidence="7">
    <location>
        <begin position="379"/>
        <end position="399"/>
    </location>
</feature>
<evidence type="ECO:0000256" key="6">
    <source>
        <dbReference type="ARBA" id="ARBA00023136"/>
    </source>
</evidence>
<evidence type="ECO:0000256" key="4">
    <source>
        <dbReference type="ARBA" id="ARBA00022970"/>
    </source>
</evidence>
<keyword evidence="3 7" id="KW-0812">Transmembrane</keyword>
<feature type="domain" description="Amino acid transporter transmembrane" evidence="8">
    <location>
        <begin position="32"/>
        <end position="462"/>
    </location>
</feature>
<evidence type="ECO:0000256" key="3">
    <source>
        <dbReference type="ARBA" id="ARBA00022692"/>
    </source>
</evidence>
<name>A0AAV3QU43_LITER</name>
<feature type="transmembrane region" description="Helical" evidence="7">
    <location>
        <begin position="36"/>
        <end position="56"/>
    </location>
</feature>
<dbReference type="PANTHER" id="PTHR48017">
    <property type="entry name" value="OS05G0424000 PROTEIN-RELATED"/>
    <property type="match status" value="1"/>
</dbReference>
<organism evidence="9 10">
    <name type="scientific">Lithospermum erythrorhizon</name>
    <name type="common">Purple gromwell</name>
    <name type="synonym">Lithospermum officinale var. erythrorhizon</name>
    <dbReference type="NCBI Taxonomy" id="34254"/>
    <lineage>
        <taxon>Eukaryota</taxon>
        <taxon>Viridiplantae</taxon>
        <taxon>Streptophyta</taxon>
        <taxon>Embryophyta</taxon>
        <taxon>Tracheophyta</taxon>
        <taxon>Spermatophyta</taxon>
        <taxon>Magnoliopsida</taxon>
        <taxon>eudicotyledons</taxon>
        <taxon>Gunneridae</taxon>
        <taxon>Pentapetalae</taxon>
        <taxon>asterids</taxon>
        <taxon>lamiids</taxon>
        <taxon>Boraginales</taxon>
        <taxon>Boraginaceae</taxon>
        <taxon>Boraginoideae</taxon>
        <taxon>Lithospermeae</taxon>
        <taxon>Lithospermum</taxon>
    </lineage>
</organism>
<dbReference type="AlphaFoldDB" id="A0AAV3QU43"/>
<feature type="transmembrane region" description="Helical" evidence="7">
    <location>
        <begin position="277"/>
        <end position="297"/>
    </location>
</feature>
<keyword evidence="5 7" id="KW-1133">Transmembrane helix</keyword>
<feature type="transmembrane region" description="Helical" evidence="7">
    <location>
        <begin position="62"/>
        <end position="81"/>
    </location>
</feature>
<dbReference type="GO" id="GO:0016020">
    <property type="term" value="C:membrane"/>
    <property type="evidence" value="ECO:0007669"/>
    <property type="project" value="UniProtKB-SubCell"/>
</dbReference>
<dbReference type="Gene3D" id="1.20.1740.10">
    <property type="entry name" value="Amino acid/polyamine transporter I"/>
    <property type="match status" value="1"/>
</dbReference>
<reference evidence="9 10" key="1">
    <citation type="submission" date="2024-01" db="EMBL/GenBank/DDBJ databases">
        <title>The complete chloroplast genome sequence of Lithospermum erythrorhizon: insights into the phylogenetic relationship among Boraginaceae species and the maternal lineages of purple gromwells.</title>
        <authorList>
            <person name="Okada T."/>
            <person name="Watanabe K."/>
        </authorList>
    </citation>
    <scope>NUCLEOTIDE SEQUENCE [LARGE SCALE GENOMIC DNA]</scope>
</reference>
<comment type="subcellular location">
    <subcellularLocation>
        <location evidence="1">Membrane</location>
    </subcellularLocation>
</comment>
<feature type="transmembrane region" description="Helical" evidence="7">
    <location>
        <begin position="189"/>
        <end position="214"/>
    </location>
</feature>
<feature type="transmembrane region" description="Helical" evidence="7">
    <location>
        <begin position="317"/>
        <end position="336"/>
    </location>
</feature>
<evidence type="ECO:0000313" key="10">
    <source>
        <dbReference type="Proteomes" id="UP001454036"/>
    </source>
</evidence>
<keyword evidence="4" id="KW-0029">Amino-acid transport</keyword>
<keyword evidence="10" id="KW-1185">Reference proteome</keyword>
<evidence type="ECO:0000256" key="5">
    <source>
        <dbReference type="ARBA" id="ARBA00022989"/>
    </source>
</evidence>
<sequence>MAVEGEDHLSLLPQMTSDASNIVTPDSLFIKTGTTWTALAHIITAAIGSGVLTLAWSVSRLGWVAAPFIFLVFASVSYVSARLLSNCYKSPDPDSGPSTNGSYIEAARVILGKKNAMVSGIILQLGFVKTGIVYTIATASSLRAIQQSNCYHYQGHDATCNYRTEDYMLVFGVLQVFLSQIPNFRNTEWLSIVAAVMSFAYSTIGSALGLAKVIENGEVKGSLGGVPTSTAAEKVWSISISLGDIAFAFPFSTIFLEIQDTMAPPSEKRTMQKASTFAVCIITFFYMCCGGFGYAAFGNSTPGNILTGFGFYEPYWLVDFANACVVLHLIGAYQVFSQTLFGNAERWLVQKYPTNRLLHDFHTLKLPVVPAIRLNMMRLCFRTVYVCFTTGVAMIFPYFNQVVAVAGAVSFWPLVVYFPVEMYLVQKKISPWTTKWIVLRSFTVICFFIMAFAFVGSVKELIAARFS</sequence>
<gene>
    <name evidence="9" type="ORF">LIER_21369</name>
</gene>
<evidence type="ECO:0000313" key="9">
    <source>
        <dbReference type="EMBL" id="GAA0166143.1"/>
    </source>
</evidence>
<feature type="transmembrane region" description="Helical" evidence="7">
    <location>
        <begin position="437"/>
        <end position="458"/>
    </location>
</feature>
<dbReference type="GO" id="GO:0006865">
    <property type="term" value="P:amino acid transport"/>
    <property type="evidence" value="ECO:0007669"/>
    <property type="project" value="UniProtKB-KW"/>
</dbReference>
<dbReference type="InterPro" id="IPR013057">
    <property type="entry name" value="AA_transpt_TM"/>
</dbReference>